<dbReference type="InterPro" id="IPR038050">
    <property type="entry name" value="Neuro_actylchol_rec"/>
</dbReference>
<comment type="subcellular location">
    <subcellularLocation>
        <location evidence="2">Cell membrane</location>
    </subcellularLocation>
    <subcellularLocation>
        <location evidence="1">Membrane</location>
        <topology evidence="1">Multi-pass membrane protein</topology>
    </subcellularLocation>
</comment>
<dbReference type="SUPFAM" id="SSF63712">
    <property type="entry name" value="Nicotinic receptor ligand binding domain-like"/>
    <property type="match status" value="1"/>
</dbReference>
<reference evidence="16" key="1">
    <citation type="submission" date="2017-11" db="EMBL/GenBank/DDBJ databases">
        <title>The sensing device of the deep-sea amphipod.</title>
        <authorList>
            <person name="Kobayashi H."/>
            <person name="Nagahama T."/>
            <person name="Arai W."/>
            <person name="Sasagawa Y."/>
            <person name="Umeda M."/>
            <person name="Hayashi T."/>
            <person name="Nikaido I."/>
            <person name="Watanabe H."/>
            <person name="Oguri K."/>
            <person name="Kitazato H."/>
            <person name="Fujioka K."/>
            <person name="Kido Y."/>
            <person name="Takami H."/>
        </authorList>
    </citation>
    <scope>NUCLEOTIDE SEQUENCE</scope>
    <source>
        <tissue evidence="16">Whole body</tissue>
    </source>
</reference>
<dbReference type="CDD" id="cd00112">
    <property type="entry name" value="LDLa"/>
    <property type="match status" value="1"/>
</dbReference>
<dbReference type="PROSITE" id="PS50041">
    <property type="entry name" value="C_TYPE_LECTIN_2"/>
    <property type="match status" value="1"/>
</dbReference>
<sequence>MSSSMEGRSRRHEERTLRGASIPSSAPWSEASSAAAKGFLFCFILGALLSTAHGQIVTVLNFQPEGLPTRDTYALYRGNLSREYELHSLTLCFRFNFHYLHASATVIKLEDSVTGIDESLVGILWIDRIRTMLGGLRKFQPLKKEFRANRWHHVCFLYNDEEEWISSFVDGKFNYKDSLKIPGVASGDTVWLGQGAKVGVDETSFSGLLTQVNVWDYVLSEEEVVGMAKCDTDPQGNYVAWNIGWTLMNIVSYEEDLSTICQLEGTRISYQWFSTMSQDEAYYLCEALGGTLPEISDVAGAELYHAIAATTWPNEKGCKTKFWTGLTDIDVDGEWRHATSPHKQVNLFWAGGEPDGIFYQNCALIYPEGMRDVNCPVTFKCAVCEHKSSTAFSLRGTCETDKRHVYFTSHQPSLGEIQFRGYGGYYIIKEDGLWVWRERKGEAIIATLEPTQPDFPLGRRRWNLQRSMCSQEPGARVLLFSPCGIEDFTCDDAKCISLEKRCDLKYDCHDHSDEVDCHLIKFPAGYQYDLPPRQTSLTESVLPVVANITIKSITVDTMLMSMFVSYEFEMTWYDNRLKYLNFKKKTSLNILPYDQVREVWSPAVSFSNTEGGHSTVVDIKTAMFITRLANSTGRDLSVPAELEIYSGFENILSINRKYATLFTCDFNLILYPFDDQYCDMLLQLSSASTAYIRFNVPDSYVKFLGNPLLLEYEMSDPELHLGGDWEYSQLIVRVPLSRRFGYAVLNIYTPSFILLVISYVTLHFQPHIFDVRVMSVLTVLLVTATLFTQVSSSLPKTSYFKMVDIWLLFCIVMNFIIILLHAIVDYTYHVERSNITYWSKKTMTEVKPLPELKTLHDKRMAAYSEDEEPPTIPFDIRLKTMVMLSKAFVLMIFVVFSFCYWGYILF</sequence>
<evidence type="ECO:0000256" key="1">
    <source>
        <dbReference type="ARBA" id="ARBA00004141"/>
    </source>
</evidence>
<dbReference type="AlphaFoldDB" id="A0A6A7FW06"/>
<dbReference type="InterPro" id="IPR036055">
    <property type="entry name" value="LDL_receptor-like_sf"/>
</dbReference>
<keyword evidence="9 14" id="KW-0472">Membrane</keyword>
<dbReference type="InterPro" id="IPR002172">
    <property type="entry name" value="LDrepeatLR_classA_rpt"/>
</dbReference>
<evidence type="ECO:0000259" key="15">
    <source>
        <dbReference type="PROSITE" id="PS50041"/>
    </source>
</evidence>
<dbReference type="Gene3D" id="4.10.400.10">
    <property type="entry name" value="Low-density Lipoprotein Receptor"/>
    <property type="match status" value="1"/>
</dbReference>
<dbReference type="InterPro" id="IPR006028">
    <property type="entry name" value="GABAA/Glycine_rcpt"/>
</dbReference>
<feature type="transmembrane region" description="Helical" evidence="14">
    <location>
        <begin position="805"/>
        <end position="824"/>
    </location>
</feature>
<evidence type="ECO:0000256" key="10">
    <source>
        <dbReference type="ARBA" id="ARBA00023157"/>
    </source>
</evidence>
<evidence type="ECO:0000256" key="4">
    <source>
        <dbReference type="ARBA" id="ARBA00022475"/>
    </source>
</evidence>
<dbReference type="InterPro" id="IPR023415">
    <property type="entry name" value="LDLR_class-A_CS"/>
</dbReference>
<dbReference type="SUPFAM" id="SSF56436">
    <property type="entry name" value="C-type lectin-like"/>
    <property type="match status" value="1"/>
</dbReference>
<dbReference type="InterPro" id="IPR006202">
    <property type="entry name" value="Neur_chan_lig-bd"/>
</dbReference>
<dbReference type="Pfam" id="PF00057">
    <property type="entry name" value="Ldl_recept_a"/>
    <property type="match status" value="1"/>
</dbReference>
<dbReference type="PANTHER" id="PTHR18945">
    <property type="entry name" value="NEUROTRANSMITTER GATED ION CHANNEL"/>
    <property type="match status" value="1"/>
</dbReference>
<keyword evidence="6" id="KW-0732">Signal</keyword>
<keyword evidence="10 12" id="KW-1015">Disulfide bond</keyword>
<dbReference type="PRINTS" id="PR00253">
    <property type="entry name" value="GABAARECEPTR"/>
</dbReference>
<dbReference type="InterPro" id="IPR006201">
    <property type="entry name" value="Neur_channel"/>
</dbReference>
<evidence type="ECO:0000256" key="3">
    <source>
        <dbReference type="ARBA" id="ARBA00022448"/>
    </source>
</evidence>
<dbReference type="Gene3D" id="1.20.58.390">
    <property type="entry name" value="Neurotransmitter-gated ion-channel transmembrane domain"/>
    <property type="match status" value="1"/>
</dbReference>
<dbReference type="GO" id="GO:0099095">
    <property type="term" value="F:ligand-gated monoatomic anion channel activity"/>
    <property type="evidence" value="ECO:0007669"/>
    <property type="project" value="UniProtKB-ARBA"/>
</dbReference>
<evidence type="ECO:0000256" key="5">
    <source>
        <dbReference type="ARBA" id="ARBA00022692"/>
    </source>
</evidence>
<evidence type="ECO:0000256" key="2">
    <source>
        <dbReference type="ARBA" id="ARBA00004236"/>
    </source>
</evidence>
<dbReference type="GO" id="GO:0005254">
    <property type="term" value="F:chloride channel activity"/>
    <property type="evidence" value="ECO:0007669"/>
    <property type="project" value="UniProtKB-ARBA"/>
</dbReference>
<evidence type="ECO:0000256" key="12">
    <source>
        <dbReference type="PROSITE-ProRule" id="PRU00124"/>
    </source>
</evidence>
<feature type="domain" description="C-type lectin" evidence="15">
    <location>
        <begin position="270"/>
        <end position="375"/>
    </location>
</feature>
<feature type="transmembrane region" description="Helical" evidence="14">
    <location>
        <begin position="740"/>
        <end position="762"/>
    </location>
</feature>
<keyword evidence="3" id="KW-0813">Transport</keyword>
<keyword evidence="7 14" id="KW-1133">Transmembrane helix</keyword>
<dbReference type="InterPro" id="IPR036734">
    <property type="entry name" value="Neur_chan_lig-bd_sf"/>
</dbReference>
<feature type="transmembrane region" description="Helical" evidence="14">
    <location>
        <begin position="887"/>
        <end position="904"/>
    </location>
</feature>
<keyword evidence="4" id="KW-1003">Cell membrane</keyword>
<dbReference type="GO" id="GO:0005230">
    <property type="term" value="F:extracellular ligand-gated monoatomic ion channel activity"/>
    <property type="evidence" value="ECO:0007669"/>
    <property type="project" value="InterPro"/>
</dbReference>
<feature type="disulfide bond" evidence="12">
    <location>
        <begin position="483"/>
        <end position="495"/>
    </location>
</feature>
<dbReference type="SUPFAM" id="SSF90112">
    <property type="entry name" value="Neurotransmitter-gated ion-channel transmembrane pore"/>
    <property type="match status" value="1"/>
</dbReference>
<evidence type="ECO:0000256" key="9">
    <source>
        <dbReference type="ARBA" id="ARBA00023136"/>
    </source>
</evidence>
<dbReference type="GO" id="GO:0004888">
    <property type="term" value="F:transmembrane signaling receptor activity"/>
    <property type="evidence" value="ECO:0007669"/>
    <property type="project" value="InterPro"/>
</dbReference>
<dbReference type="SMART" id="SM00192">
    <property type="entry name" value="LDLa"/>
    <property type="match status" value="1"/>
</dbReference>
<name>A0A6A7FW06_9CRUS</name>
<feature type="compositionally biased region" description="Basic and acidic residues" evidence="13">
    <location>
        <begin position="7"/>
        <end position="17"/>
    </location>
</feature>
<dbReference type="Gene3D" id="3.10.100.10">
    <property type="entry name" value="Mannose-Binding Protein A, subunit A"/>
    <property type="match status" value="1"/>
</dbReference>
<feature type="disulfide bond" evidence="12">
    <location>
        <begin position="502"/>
        <end position="517"/>
    </location>
</feature>
<dbReference type="Pfam" id="PF02932">
    <property type="entry name" value="Neur_chan_memb"/>
    <property type="match status" value="1"/>
</dbReference>
<dbReference type="InterPro" id="IPR036719">
    <property type="entry name" value="Neuro-gated_channel_TM_sf"/>
</dbReference>
<dbReference type="Pfam" id="PF00059">
    <property type="entry name" value="Lectin_C"/>
    <property type="match status" value="1"/>
</dbReference>
<dbReference type="SMART" id="SM00159">
    <property type="entry name" value="PTX"/>
    <property type="match status" value="1"/>
</dbReference>
<dbReference type="Gene3D" id="2.70.170.10">
    <property type="entry name" value="Neurotransmitter-gated ion-channel ligand-binding domain"/>
    <property type="match status" value="1"/>
</dbReference>
<evidence type="ECO:0000313" key="16">
    <source>
        <dbReference type="EMBL" id="LAC22179.1"/>
    </source>
</evidence>
<dbReference type="InterPro" id="IPR001759">
    <property type="entry name" value="PTX_dom"/>
</dbReference>
<dbReference type="Pfam" id="PF13385">
    <property type="entry name" value="Laminin_G_3"/>
    <property type="match status" value="1"/>
</dbReference>
<organism evidence="16">
    <name type="scientific">Hirondellea gigas</name>
    <dbReference type="NCBI Taxonomy" id="1518452"/>
    <lineage>
        <taxon>Eukaryota</taxon>
        <taxon>Metazoa</taxon>
        <taxon>Ecdysozoa</taxon>
        <taxon>Arthropoda</taxon>
        <taxon>Crustacea</taxon>
        <taxon>Multicrustacea</taxon>
        <taxon>Malacostraca</taxon>
        <taxon>Eumalacostraca</taxon>
        <taxon>Peracarida</taxon>
        <taxon>Amphipoda</taxon>
        <taxon>Amphilochidea</taxon>
        <taxon>Lysianassida</taxon>
        <taxon>Lysianassidira</taxon>
        <taxon>Lysianassoidea</taxon>
        <taxon>Lysianassidae</taxon>
        <taxon>Hirondellea</taxon>
    </lineage>
</organism>
<feature type="region of interest" description="Disordered" evidence="13">
    <location>
        <begin position="1"/>
        <end position="26"/>
    </location>
</feature>
<keyword evidence="8" id="KW-0406">Ion transport</keyword>
<dbReference type="EMBL" id="IACT01002925">
    <property type="protein sequence ID" value="LAC22179.1"/>
    <property type="molecule type" value="mRNA"/>
</dbReference>
<evidence type="ECO:0000256" key="8">
    <source>
        <dbReference type="ARBA" id="ARBA00023065"/>
    </source>
</evidence>
<dbReference type="CDD" id="cd00037">
    <property type="entry name" value="CLECT"/>
    <property type="match status" value="1"/>
</dbReference>
<dbReference type="SUPFAM" id="SSF49899">
    <property type="entry name" value="Concanavalin A-like lectins/glucanases"/>
    <property type="match status" value="1"/>
</dbReference>
<keyword evidence="5 14" id="KW-0812">Transmembrane</keyword>
<dbReference type="InterPro" id="IPR006029">
    <property type="entry name" value="Neurotrans-gated_channel_TM"/>
</dbReference>
<dbReference type="InterPro" id="IPR013320">
    <property type="entry name" value="ConA-like_dom_sf"/>
</dbReference>
<protein>
    <submittedName>
        <fullName evidence="16">Glycine receptor subunit alpha-2-like</fullName>
    </submittedName>
</protein>
<dbReference type="InterPro" id="IPR016186">
    <property type="entry name" value="C-type_lectin-like/link_sf"/>
</dbReference>
<evidence type="ECO:0000256" key="11">
    <source>
        <dbReference type="ARBA" id="ARBA00023303"/>
    </source>
</evidence>
<evidence type="ECO:0000256" key="14">
    <source>
        <dbReference type="SAM" id="Phobius"/>
    </source>
</evidence>
<evidence type="ECO:0000256" key="13">
    <source>
        <dbReference type="SAM" id="MobiDB-lite"/>
    </source>
</evidence>
<accession>A0A6A7FW06</accession>
<evidence type="ECO:0000256" key="7">
    <source>
        <dbReference type="ARBA" id="ARBA00022989"/>
    </source>
</evidence>
<dbReference type="SUPFAM" id="SSF57424">
    <property type="entry name" value="LDL receptor-like module"/>
    <property type="match status" value="1"/>
</dbReference>
<keyword evidence="11" id="KW-0407">Ion channel</keyword>
<evidence type="ECO:0000256" key="6">
    <source>
        <dbReference type="ARBA" id="ARBA00022729"/>
    </source>
</evidence>
<feature type="transmembrane region" description="Helical" evidence="14">
    <location>
        <begin position="774"/>
        <end position="793"/>
    </location>
</feature>
<dbReference type="SMART" id="SM00034">
    <property type="entry name" value="CLECT"/>
    <property type="match status" value="1"/>
</dbReference>
<dbReference type="InterPro" id="IPR001304">
    <property type="entry name" value="C-type_lectin-like"/>
</dbReference>
<dbReference type="PROSITE" id="PS50068">
    <property type="entry name" value="LDLRA_2"/>
    <property type="match status" value="1"/>
</dbReference>
<dbReference type="PROSITE" id="PS01209">
    <property type="entry name" value="LDLRA_1"/>
    <property type="match status" value="1"/>
</dbReference>
<dbReference type="InterPro" id="IPR016187">
    <property type="entry name" value="CTDL_fold"/>
</dbReference>
<dbReference type="Pfam" id="PF02931">
    <property type="entry name" value="Neur_chan_LBD"/>
    <property type="match status" value="1"/>
</dbReference>
<keyword evidence="16" id="KW-0675">Receptor</keyword>
<feature type="disulfide bond" evidence="12">
    <location>
        <begin position="490"/>
        <end position="508"/>
    </location>
</feature>
<dbReference type="InterPro" id="IPR018000">
    <property type="entry name" value="Neurotransmitter_ion_chnl_CS"/>
</dbReference>
<dbReference type="PROSITE" id="PS00236">
    <property type="entry name" value="NEUROTR_ION_CHANNEL"/>
    <property type="match status" value="1"/>
</dbReference>
<dbReference type="GO" id="GO:0005886">
    <property type="term" value="C:plasma membrane"/>
    <property type="evidence" value="ECO:0007669"/>
    <property type="project" value="UniProtKB-SubCell"/>
</dbReference>
<proteinExistence type="evidence at transcript level"/>
<dbReference type="Gene3D" id="2.60.120.200">
    <property type="match status" value="1"/>
</dbReference>